<evidence type="ECO:0000313" key="3">
    <source>
        <dbReference type="EMBL" id="UJO13318.1"/>
    </source>
</evidence>
<accession>A0A9Q8P4U0</accession>
<dbReference type="GeneID" id="71983579"/>
<keyword evidence="1" id="KW-1133">Transmembrane helix</keyword>
<dbReference type="OMA" id="NDMDRRA"/>
<feature type="transmembrane region" description="Helical" evidence="1">
    <location>
        <begin position="56"/>
        <end position="77"/>
    </location>
</feature>
<proteinExistence type="predicted"/>
<keyword evidence="4" id="KW-1185">Reference proteome</keyword>
<dbReference type="KEGG" id="ffu:CLAFUR5_03701"/>
<name>A0A9Q8P4U0_PASFU</name>
<reference evidence="3" key="2">
    <citation type="journal article" date="2022" name="Microb. Genom.">
        <title>A chromosome-scale genome assembly of the tomato pathogen Cladosporium fulvum reveals a compartmentalized genome architecture and the presence of a dispensable chromosome.</title>
        <authorList>
            <person name="Zaccaron A.Z."/>
            <person name="Chen L.H."/>
            <person name="Samaras A."/>
            <person name="Stergiopoulos I."/>
        </authorList>
    </citation>
    <scope>NUCLEOTIDE SEQUENCE</scope>
    <source>
        <strain evidence="3">Race5_Kim</strain>
    </source>
</reference>
<evidence type="ECO:0000256" key="1">
    <source>
        <dbReference type="SAM" id="Phobius"/>
    </source>
</evidence>
<dbReference type="Proteomes" id="UP000756132">
    <property type="component" value="Chromosome 2"/>
</dbReference>
<dbReference type="EMBL" id="CP090164">
    <property type="protein sequence ID" value="UJO13318.1"/>
    <property type="molecule type" value="Genomic_DNA"/>
</dbReference>
<keyword evidence="2" id="KW-0732">Signal</keyword>
<evidence type="ECO:0000256" key="2">
    <source>
        <dbReference type="SAM" id="SignalP"/>
    </source>
</evidence>
<keyword evidence="1" id="KW-0812">Transmembrane</keyword>
<feature type="chain" id="PRO_5040122453" evidence="2">
    <location>
        <begin position="20"/>
        <end position="136"/>
    </location>
</feature>
<dbReference type="AlphaFoldDB" id="A0A9Q8P4U0"/>
<feature type="signal peptide" evidence="2">
    <location>
        <begin position="1"/>
        <end position="19"/>
    </location>
</feature>
<dbReference type="OrthoDB" id="10356343at2759"/>
<evidence type="ECO:0000313" key="4">
    <source>
        <dbReference type="Proteomes" id="UP000756132"/>
    </source>
</evidence>
<keyword evidence="1" id="KW-0472">Membrane</keyword>
<reference evidence="3" key="1">
    <citation type="submission" date="2021-12" db="EMBL/GenBank/DDBJ databases">
        <authorList>
            <person name="Zaccaron A."/>
            <person name="Stergiopoulos I."/>
        </authorList>
    </citation>
    <scope>NUCLEOTIDE SEQUENCE</scope>
    <source>
        <strain evidence="3">Race5_Kim</strain>
    </source>
</reference>
<organism evidence="3 4">
    <name type="scientific">Passalora fulva</name>
    <name type="common">Tomato leaf mold</name>
    <name type="synonym">Cladosporium fulvum</name>
    <dbReference type="NCBI Taxonomy" id="5499"/>
    <lineage>
        <taxon>Eukaryota</taxon>
        <taxon>Fungi</taxon>
        <taxon>Dikarya</taxon>
        <taxon>Ascomycota</taxon>
        <taxon>Pezizomycotina</taxon>
        <taxon>Dothideomycetes</taxon>
        <taxon>Dothideomycetidae</taxon>
        <taxon>Mycosphaerellales</taxon>
        <taxon>Mycosphaerellaceae</taxon>
        <taxon>Fulvia</taxon>
    </lineage>
</organism>
<protein>
    <submittedName>
        <fullName evidence="3">Uncharacterized protein</fullName>
    </submittedName>
</protein>
<sequence length="136" mass="14620">MEQTTIALLILLYATQIMASESATVNTFSATLVKTGPAPTGPNDHMISHLSQGARAGISTSAIFGAILLFGIAFFVWKRMKKARMERASQERYLELQTGGPHQAAFSQASSLKPAGSVPGLHLPLAHIQRSKELDD</sequence>
<dbReference type="RefSeq" id="XP_047757684.1">
    <property type="nucleotide sequence ID" value="XM_047902849.1"/>
</dbReference>
<gene>
    <name evidence="3" type="ORF">CLAFUR5_03701</name>
</gene>